<dbReference type="SUPFAM" id="SSF57667">
    <property type="entry name" value="beta-beta-alpha zinc fingers"/>
    <property type="match status" value="1"/>
</dbReference>
<keyword evidence="2" id="KW-0863">Zinc-finger</keyword>
<feature type="domain" description="CHHC U11-48K-type" evidence="5">
    <location>
        <begin position="56"/>
        <end position="83"/>
    </location>
</feature>
<feature type="compositionally biased region" description="Basic and acidic residues" evidence="4">
    <location>
        <begin position="90"/>
        <end position="101"/>
    </location>
</feature>
<reference evidence="9" key="1">
    <citation type="journal article" date="2014" name="PLoS ONE">
        <title>Transcriptome-Based Identification of ABC Transporters in the Western Tarnished Plant Bug Lygus hesperus.</title>
        <authorList>
            <person name="Hull J.J."/>
            <person name="Chaney K."/>
            <person name="Geib S.M."/>
            <person name="Fabrick J.A."/>
            <person name="Brent C.S."/>
            <person name="Walsh D."/>
            <person name="Lavine L.C."/>
        </authorList>
    </citation>
    <scope>NUCLEOTIDE SEQUENCE</scope>
</reference>
<gene>
    <name evidence="9" type="primary">Gtsf1_0</name>
    <name evidence="8" type="synonym">Gtsf1_1</name>
    <name evidence="6" type="synonym">Gtsf1_3</name>
    <name evidence="7" type="synonym">Gtsf1_4</name>
    <name evidence="6" type="ORF">CM83_68538</name>
    <name evidence="7" type="ORF">CM83_68539</name>
    <name evidence="8" type="ORF">CM83_68541</name>
    <name evidence="9" type="ORF">CM83_68542</name>
    <name evidence="10" type="ORF">g.62621</name>
    <name evidence="11" type="ORF">g.62625</name>
</gene>
<feature type="region of interest" description="Disordered" evidence="4">
    <location>
        <begin position="90"/>
        <end position="125"/>
    </location>
</feature>
<sequence>MDFRKLSTNICPTKEENVYVDLSQVATCPFDRSHVMKKTRLQYHIVQCMKKYKGTKVPCPYNHTEYFEPEDLYWHLSVCPSRKSVEVHRYNSDKNRNDAIKQNRTLNSAPVQEDSCYSEENWGVD</sequence>
<organism evidence="9">
    <name type="scientific">Lygus hesperus</name>
    <name type="common">Western plant bug</name>
    <dbReference type="NCBI Taxonomy" id="30085"/>
    <lineage>
        <taxon>Eukaryota</taxon>
        <taxon>Metazoa</taxon>
        <taxon>Ecdysozoa</taxon>
        <taxon>Arthropoda</taxon>
        <taxon>Hexapoda</taxon>
        <taxon>Insecta</taxon>
        <taxon>Pterygota</taxon>
        <taxon>Neoptera</taxon>
        <taxon>Paraneoptera</taxon>
        <taxon>Hemiptera</taxon>
        <taxon>Heteroptera</taxon>
        <taxon>Panheteroptera</taxon>
        <taxon>Cimicomorpha</taxon>
        <taxon>Miridae</taxon>
        <taxon>Mirini</taxon>
        <taxon>Lygus</taxon>
    </lineage>
</organism>
<dbReference type="EMBL" id="GBHO01044234">
    <property type="protein sequence ID" value="JAF99369.1"/>
    <property type="molecule type" value="Transcribed_RNA"/>
</dbReference>
<dbReference type="AlphaFoldDB" id="A0A0A9VVZ5"/>
<evidence type="ECO:0000313" key="7">
    <source>
        <dbReference type="EMBL" id="JAF99367.1"/>
    </source>
</evidence>
<dbReference type="EMBL" id="GDHC01018285">
    <property type="protein sequence ID" value="JAQ00344.1"/>
    <property type="molecule type" value="Transcribed_RNA"/>
</dbReference>
<dbReference type="EMBL" id="GDHC01010577">
    <property type="protein sequence ID" value="JAQ08052.1"/>
    <property type="molecule type" value="Transcribed_RNA"/>
</dbReference>
<dbReference type="Pfam" id="PF05253">
    <property type="entry name" value="zf-U11-48K"/>
    <property type="match status" value="1"/>
</dbReference>
<evidence type="ECO:0000256" key="1">
    <source>
        <dbReference type="ARBA" id="ARBA00022723"/>
    </source>
</evidence>
<keyword evidence="1" id="KW-0479">Metal-binding</keyword>
<evidence type="ECO:0000259" key="5">
    <source>
        <dbReference type="PROSITE" id="PS51800"/>
    </source>
</evidence>
<protein>
    <submittedName>
        <fullName evidence="9">Gametocyte-specific factor 1</fullName>
    </submittedName>
</protein>
<name>A0A0A9VVZ5_LYGHE</name>
<accession>A0A0A9VVZ5</accession>
<evidence type="ECO:0000313" key="8">
    <source>
        <dbReference type="EMBL" id="JAF99369.1"/>
    </source>
</evidence>
<evidence type="ECO:0000313" key="9">
    <source>
        <dbReference type="EMBL" id="JAF99370.1"/>
    </source>
</evidence>
<dbReference type="InterPro" id="IPR022776">
    <property type="entry name" value="TRM13/UPF0224_CHHC_Znf_dom"/>
</dbReference>
<reference evidence="10" key="3">
    <citation type="journal article" date="2016" name="Gigascience">
        <title>De novo construction of an expanded transcriptome assembly for the western tarnished plant bug, Lygus hesperus.</title>
        <authorList>
            <person name="Tassone E.E."/>
            <person name="Geib S.M."/>
            <person name="Hall B."/>
            <person name="Fabrick J.A."/>
            <person name="Brent C.S."/>
            <person name="Hull J.J."/>
        </authorList>
    </citation>
    <scope>NUCLEOTIDE SEQUENCE</scope>
</reference>
<dbReference type="EMBL" id="GBHO01044237">
    <property type="protein sequence ID" value="JAF99366.1"/>
    <property type="molecule type" value="Transcribed_RNA"/>
</dbReference>
<keyword evidence="3" id="KW-0862">Zinc</keyword>
<feature type="domain" description="CHHC U11-48K-type" evidence="5">
    <location>
        <begin position="25"/>
        <end position="52"/>
    </location>
</feature>
<evidence type="ECO:0000256" key="4">
    <source>
        <dbReference type="SAM" id="MobiDB-lite"/>
    </source>
</evidence>
<dbReference type="EMBL" id="GBHO01044233">
    <property type="protein sequence ID" value="JAF99370.1"/>
    <property type="molecule type" value="Transcribed_RNA"/>
</dbReference>
<evidence type="ECO:0000313" key="10">
    <source>
        <dbReference type="EMBL" id="JAQ00344.1"/>
    </source>
</evidence>
<dbReference type="EMBL" id="GBHO01044236">
    <property type="protein sequence ID" value="JAF99367.1"/>
    <property type="molecule type" value="Transcribed_RNA"/>
</dbReference>
<evidence type="ECO:0000256" key="2">
    <source>
        <dbReference type="ARBA" id="ARBA00022771"/>
    </source>
</evidence>
<dbReference type="InterPro" id="IPR036236">
    <property type="entry name" value="Znf_C2H2_sf"/>
</dbReference>
<reference evidence="9" key="2">
    <citation type="submission" date="2014-07" db="EMBL/GenBank/DDBJ databases">
        <authorList>
            <person name="Hull J."/>
        </authorList>
    </citation>
    <scope>NUCLEOTIDE SEQUENCE</scope>
</reference>
<evidence type="ECO:0000313" key="11">
    <source>
        <dbReference type="EMBL" id="JAQ08052.1"/>
    </source>
</evidence>
<evidence type="ECO:0000313" key="6">
    <source>
        <dbReference type="EMBL" id="JAF99366.1"/>
    </source>
</evidence>
<proteinExistence type="predicted"/>
<evidence type="ECO:0000256" key="3">
    <source>
        <dbReference type="ARBA" id="ARBA00022833"/>
    </source>
</evidence>
<dbReference type="GO" id="GO:0008270">
    <property type="term" value="F:zinc ion binding"/>
    <property type="evidence" value="ECO:0007669"/>
    <property type="project" value="UniProtKB-KW"/>
</dbReference>
<dbReference type="PROSITE" id="PS51800">
    <property type="entry name" value="ZF_CHHC_U11_48K"/>
    <property type="match status" value="2"/>
</dbReference>